<evidence type="ECO:0000313" key="8">
    <source>
        <dbReference type="Proteomes" id="UP000054099"/>
    </source>
</evidence>
<evidence type="ECO:0000313" key="7">
    <source>
        <dbReference type="EMBL" id="KSU83204.1"/>
    </source>
</evidence>
<evidence type="ECO:0000256" key="2">
    <source>
        <dbReference type="ARBA" id="ARBA00023015"/>
    </source>
</evidence>
<dbReference type="PANTHER" id="PTHR34294">
    <property type="entry name" value="TRANSCRIPTIONAL REGULATOR-RELATED"/>
    <property type="match status" value="1"/>
</dbReference>
<dbReference type="OrthoDB" id="9793820at2"/>
<dbReference type="AlphaFoldDB" id="A0A0V8J8F6"/>
<name>A0A0V8J8F6_9BACL</name>
<dbReference type="InterPro" id="IPR051054">
    <property type="entry name" value="SorC_transcr_regulators"/>
</dbReference>
<dbReference type="GO" id="GO:0030246">
    <property type="term" value="F:carbohydrate binding"/>
    <property type="evidence" value="ECO:0007669"/>
    <property type="project" value="InterPro"/>
</dbReference>
<comment type="caution">
    <text evidence="7">The sequence shown here is derived from an EMBL/GenBank/DDBJ whole genome shotgun (WGS) entry which is preliminary data.</text>
</comment>
<dbReference type="EMBL" id="LNQN01000002">
    <property type="protein sequence ID" value="KSU83204.1"/>
    <property type="molecule type" value="Genomic_DNA"/>
</dbReference>
<keyword evidence="3" id="KW-0238">DNA-binding</keyword>
<gene>
    <name evidence="7" type="ORF">AS030_11515</name>
</gene>
<keyword evidence="4" id="KW-0804">Transcription</keyword>
<dbReference type="PANTHER" id="PTHR34294:SF5">
    <property type="entry name" value="CENTRAL GLYCOLYTIC GENES REGULATOR"/>
    <property type="match status" value="1"/>
</dbReference>
<sequence>MNDLIEVQKKLLPDLLEVMTKRYSILKIVRFHEPIGRRNLAVNLNMTERVLRSEVNFLKDQGLLSILPGGMSLTQEGLSVLERLEVLINELSGLRVLEMRLRENLSLSEVIIVPGDSDKEPWIKNEMGKAAAMRLKQELTGHHVIAVTGGTTTASVAEMMTPGTKDQDLLFVPARGGLGEKVENQANTICSTMAAKARGKYRLLHLPDQLSKETYLSLMEEPGVKEVMELIHSASIVIHGIGDAKTMANRRNSSSAVLEKLEREKAVAEAFGYYFNQKGEVVHRVRTIGLQLNDLKHSDFIMAVAGGSSKAEAIAAFMKHGPKKVLVTDEGAANKLLSGT</sequence>
<dbReference type="InterPro" id="IPR036390">
    <property type="entry name" value="WH_DNA-bd_sf"/>
</dbReference>
<protein>
    <submittedName>
        <fullName evidence="7">Uncharacterized protein</fullName>
    </submittedName>
</protein>
<dbReference type="SUPFAM" id="SSF100950">
    <property type="entry name" value="NagB/RpiA/CoA transferase-like"/>
    <property type="match status" value="1"/>
</dbReference>
<evidence type="ECO:0000256" key="1">
    <source>
        <dbReference type="ARBA" id="ARBA00010466"/>
    </source>
</evidence>
<reference evidence="7 8" key="1">
    <citation type="journal article" date="2014" name="Antonie Van Leeuwenhoek">
        <title>Fictibacillus enclensis sp. nov., isolated from marine sediment.</title>
        <authorList>
            <person name="Dastager S.G."/>
            <person name="Mawlankar R."/>
            <person name="Srinivasan K."/>
            <person name="Tang S.K."/>
            <person name="Lee J.C."/>
            <person name="Ramana V.V."/>
            <person name="Shouche Y.S."/>
        </authorList>
    </citation>
    <scope>NUCLEOTIDE SEQUENCE [LARGE SCALE GENOMIC DNA]</scope>
    <source>
        <strain evidence="7 8">NIO-1003</strain>
    </source>
</reference>
<evidence type="ECO:0000256" key="3">
    <source>
        <dbReference type="ARBA" id="ARBA00023125"/>
    </source>
</evidence>
<evidence type="ECO:0000256" key="4">
    <source>
        <dbReference type="ARBA" id="ARBA00023163"/>
    </source>
</evidence>
<evidence type="ECO:0000259" key="6">
    <source>
        <dbReference type="Pfam" id="PF21715"/>
    </source>
</evidence>
<dbReference type="SUPFAM" id="SSF46785">
    <property type="entry name" value="Winged helix' DNA-binding domain"/>
    <property type="match status" value="1"/>
</dbReference>
<dbReference type="InterPro" id="IPR036388">
    <property type="entry name" value="WH-like_DNA-bd_sf"/>
</dbReference>
<evidence type="ECO:0000259" key="5">
    <source>
        <dbReference type="Pfam" id="PF04198"/>
    </source>
</evidence>
<dbReference type="InterPro" id="IPR048715">
    <property type="entry name" value="CggR_N"/>
</dbReference>
<keyword evidence="2" id="KW-0805">Transcription regulation</keyword>
<organism evidence="7 8">
    <name type="scientific">Fictibacillus enclensis</name>
    <dbReference type="NCBI Taxonomy" id="1017270"/>
    <lineage>
        <taxon>Bacteria</taxon>
        <taxon>Bacillati</taxon>
        <taxon>Bacillota</taxon>
        <taxon>Bacilli</taxon>
        <taxon>Bacillales</taxon>
        <taxon>Fictibacillaceae</taxon>
        <taxon>Fictibacillus</taxon>
    </lineage>
</organism>
<feature type="domain" description="Sugar-binding" evidence="5">
    <location>
        <begin position="92"/>
        <end position="338"/>
    </location>
</feature>
<dbReference type="Proteomes" id="UP000054099">
    <property type="component" value="Unassembled WGS sequence"/>
</dbReference>
<accession>A0A0V8J8F6</accession>
<dbReference type="InterPro" id="IPR037171">
    <property type="entry name" value="NagB/RpiA_transferase-like"/>
</dbReference>
<dbReference type="Pfam" id="PF21715">
    <property type="entry name" value="CggR_N"/>
    <property type="match status" value="1"/>
</dbReference>
<dbReference type="RefSeq" id="WP_061972000.1">
    <property type="nucleotide sequence ID" value="NZ_FMAV01000002.1"/>
</dbReference>
<comment type="similarity">
    <text evidence="1">Belongs to the SorC transcriptional regulatory family.</text>
</comment>
<proteinExistence type="inferred from homology"/>
<dbReference type="InterPro" id="IPR007324">
    <property type="entry name" value="Sugar-bd_dom_put"/>
</dbReference>
<keyword evidence="8" id="KW-1185">Reference proteome</keyword>
<feature type="domain" description="CggR N-terminal DNA binding" evidence="6">
    <location>
        <begin position="18"/>
        <end position="87"/>
    </location>
</feature>
<dbReference type="Gene3D" id="3.40.50.1360">
    <property type="match status" value="1"/>
</dbReference>
<dbReference type="Pfam" id="PF04198">
    <property type="entry name" value="Sugar-bind"/>
    <property type="match status" value="1"/>
</dbReference>
<dbReference type="GO" id="GO:0003677">
    <property type="term" value="F:DNA binding"/>
    <property type="evidence" value="ECO:0007669"/>
    <property type="project" value="UniProtKB-KW"/>
</dbReference>
<dbReference type="Gene3D" id="1.10.10.10">
    <property type="entry name" value="Winged helix-like DNA-binding domain superfamily/Winged helix DNA-binding domain"/>
    <property type="match status" value="1"/>
</dbReference>